<evidence type="ECO:0000313" key="13">
    <source>
        <dbReference type="EMBL" id="ODQ79186.1"/>
    </source>
</evidence>
<protein>
    <submittedName>
        <fullName evidence="13">Uncharacterized protein</fullName>
    </submittedName>
</protein>
<dbReference type="GO" id="GO:0008559">
    <property type="term" value="F:ABC-type xenobiotic transporter activity"/>
    <property type="evidence" value="ECO:0007669"/>
    <property type="project" value="TreeGrafter"/>
</dbReference>
<dbReference type="OrthoDB" id="6500128at2759"/>
<proteinExistence type="inferred from homology"/>
<organism evidence="13 14">
    <name type="scientific">Babjeviella inositovora NRRL Y-12698</name>
    <dbReference type="NCBI Taxonomy" id="984486"/>
    <lineage>
        <taxon>Eukaryota</taxon>
        <taxon>Fungi</taxon>
        <taxon>Dikarya</taxon>
        <taxon>Ascomycota</taxon>
        <taxon>Saccharomycotina</taxon>
        <taxon>Pichiomycetes</taxon>
        <taxon>Serinales incertae sedis</taxon>
        <taxon>Babjeviella</taxon>
    </lineage>
</organism>
<feature type="transmembrane region" description="Helical" evidence="10">
    <location>
        <begin position="263"/>
        <end position="283"/>
    </location>
</feature>
<dbReference type="RefSeq" id="XP_018984514.1">
    <property type="nucleotide sequence ID" value="XM_019129234.1"/>
</dbReference>
<evidence type="ECO:0000259" key="11">
    <source>
        <dbReference type="PROSITE" id="PS50893"/>
    </source>
</evidence>
<dbReference type="Proteomes" id="UP000094336">
    <property type="component" value="Unassembled WGS sequence"/>
</dbReference>
<dbReference type="CDD" id="cd18606">
    <property type="entry name" value="ABC_6TM_YOR1_D2_like"/>
    <property type="match status" value="1"/>
</dbReference>
<dbReference type="FunFam" id="3.40.50.300:FF:000565">
    <property type="entry name" value="ABC bile acid transporter"/>
    <property type="match status" value="1"/>
</dbReference>
<dbReference type="InterPro" id="IPR011527">
    <property type="entry name" value="ABC1_TM_dom"/>
</dbReference>
<feature type="domain" description="ABC transporter" evidence="11">
    <location>
        <begin position="1123"/>
        <end position="1377"/>
    </location>
</feature>
<keyword evidence="14" id="KW-1185">Reference proteome</keyword>
<dbReference type="InterPro" id="IPR050173">
    <property type="entry name" value="ABC_transporter_C-like"/>
</dbReference>
<keyword evidence="5" id="KW-0547">Nucleotide-binding</keyword>
<comment type="subcellular location">
    <subcellularLocation>
        <location evidence="1">Membrane</location>
        <topology evidence="1">Multi-pass membrane protein</topology>
    </subcellularLocation>
</comment>
<dbReference type="InterPro" id="IPR003593">
    <property type="entry name" value="AAA+_ATPase"/>
</dbReference>
<dbReference type="CDD" id="cd03244">
    <property type="entry name" value="ABCC_MRP_domain2"/>
    <property type="match status" value="1"/>
</dbReference>
<reference evidence="14" key="1">
    <citation type="submission" date="2016-05" db="EMBL/GenBank/DDBJ databases">
        <title>Comparative genomics of biotechnologically important yeasts.</title>
        <authorList>
            <consortium name="DOE Joint Genome Institute"/>
            <person name="Riley R."/>
            <person name="Haridas S."/>
            <person name="Wolfe K.H."/>
            <person name="Lopes M.R."/>
            <person name="Hittinger C.T."/>
            <person name="Goker M."/>
            <person name="Salamov A."/>
            <person name="Wisecaver J."/>
            <person name="Long T.M."/>
            <person name="Aerts A.L."/>
            <person name="Barry K."/>
            <person name="Choi C."/>
            <person name="Clum A."/>
            <person name="Coughlan A.Y."/>
            <person name="Deshpande S."/>
            <person name="Douglass A.P."/>
            <person name="Hanson S.J."/>
            <person name="Klenk H.-P."/>
            <person name="Labutti K."/>
            <person name="Lapidus A."/>
            <person name="Lindquist E."/>
            <person name="Lipzen A."/>
            <person name="Meier-Kolthoff J.P."/>
            <person name="Ohm R.A."/>
            <person name="Otillar R.P."/>
            <person name="Pangilinan J."/>
            <person name="Peng Y."/>
            <person name="Rokas A."/>
            <person name="Rosa C.A."/>
            <person name="Scheuner C."/>
            <person name="Sibirny A.A."/>
            <person name="Slot J.C."/>
            <person name="Stielow J.B."/>
            <person name="Sun H."/>
            <person name="Kurtzman C.P."/>
            <person name="Blackwell M."/>
            <person name="Grigoriev I.V."/>
            <person name="Jeffries T.W."/>
        </authorList>
    </citation>
    <scope>NUCLEOTIDE SEQUENCE [LARGE SCALE GENOMIC DNA]</scope>
    <source>
        <strain evidence="14">NRRL Y-12698</strain>
    </source>
</reference>
<feature type="domain" description="ABC transmembrane type-1" evidence="12">
    <location>
        <begin position="809"/>
        <end position="1085"/>
    </location>
</feature>
<dbReference type="GO" id="GO:0016887">
    <property type="term" value="F:ATP hydrolysis activity"/>
    <property type="evidence" value="ECO:0007669"/>
    <property type="project" value="InterPro"/>
</dbReference>
<name>A0A1E3QNA2_9ASCO</name>
<dbReference type="CDD" id="cd18597">
    <property type="entry name" value="ABC_6TM_YOR1_D1_like"/>
    <property type="match status" value="1"/>
</dbReference>
<evidence type="ECO:0000259" key="12">
    <source>
        <dbReference type="PROSITE" id="PS50929"/>
    </source>
</evidence>
<feature type="transmembrane region" description="Helical" evidence="10">
    <location>
        <begin position="844"/>
        <end position="869"/>
    </location>
</feature>
<dbReference type="GO" id="GO:0005524">
    <property type="term" value="F:ATP binding"/>
    <property type="evidence" value="ECO:0007669"/>
    <property type="project" value="UniProtKB-KW"/>
</dbReference>
<dbReference type="FunFam" id="1.20.1560.10:FF:000010">
    <property type="entry name" value="Multidrug resistance-associated ABC transporter"/>
    <property type="match status" value="1"/>
</dbReference>
<dbReference type="PROSITE" id="PS50929">
    <property type="entry name" value="ABC_TM1F"/>
    <property type="match status" value="2"/>
</dbReference>
<dbReference type="PANTHER" id="PTHR24223:SF456">
    <property type="entry name" value="MULTIDRUG RESISTANCE-ASSOCIATED PROTEIN LETHAL(2)03659"/>
    <property type="match status" value="1"/>
</dbReference>
<keyword evidence="4 10" id="KW-0812">Transmembrane</keyword>
<dbReference type="PROSITE" id="PS50893">
    <property type="entry name" value="ABC_TRANSPORTER_2"/>
    <property type="match status" value="2"/>
</dbReference>
<keyword evidence="8 10" id="KW-0472">Membrane</keyword>
<evidence type="ECO:0000256" key="4">
    <source>
        <dbReference type="ARBA" id="ARBA00022692"/>
    </source>
</evidence>
<dbReference type="STRING" id="984486.A0A1E3QNA2"/>
<keyword evidence="3" id="KW-0813">Transport</keyword>
<dbReference type="SMART" id="SM00382">
    <property type="entry name" value="AAA"/>
    <property type="match status" value="2"/>
</dbReference>
<evidence type="ECO:0000256" key="5">
    <source>
        <dbReference type="ARBA" id="ARBA00022741"/>
    </source>
</evidence>
<feature type="transmembrane region" description="Helical" evidence="10">
    <location>
        <begin position="289"/>
        <end position="310"/>
    </location>
</feature>
<evidence type="ECO:0000256" key="1">
    <source>
        <dbReference type="ARBA" id="ARBA00004141"/>
    </source>
</evidence>
<dbReference type="PROSITE" id="PS00211">
    <property type="entry name" value="ABC_TRANSPORTER_1"/>
    <property type="match status" value="2"/>
</dbReference>
<evidence type="ECO:0000256" key="10">
    <source>
        <dbReference type="SAM" id="Phobius"/>
    </source>
</evidence>
<feature type="transmembrane region" description="Helical" evidence="10">
    <location>
        <begin position="371"/>
        <end position="394"/>
    </location>
</feature>
<dbReference type="EMBL" id="KV454433">
    <property type="protein sequence ID" value="ODQ79186.1"/>
    <property type="molecule type" value="Genomic_DNA"/>
</dbReference>
<feature type="transmembrane region" description="Helical" evidence="10">
    <location>
        <begin position="186"/>
        <end position="204"/>
    </location>
</feature>
<dbReference type="SUPFAM" id="SSF90123">
    <property type="entry name" value="ABC transporter transmembrane region"/>
    <property type="match status" value="2"/>
</dbReference>
<sequence>MTSVSSTESSKHGAAEGLVETEVPEITTKKQFVLWRWLNGSYMPPIPTSTRRYPMLDCNWLSFLTFWWLNDIMRTGYVRQLEVNDLYSLENSDLALKESTARFEANFKTRLEQYYAKHPTNRGKIPRLVLIWALNDTFRHRFWIGGLCKLCCDVGQVLNPLLARSLIKFIENRTTPGIPHIPIKQGVGYALGMMFLLLFTSQNMNHFFHYSMLAGIQAKGVLTQVTYKKAFTLSLHARKTYTNGKVTGLVTNDLAMMERAFQYLHIIWIFPVTMGISLAILIVNLGVAALAGFGVVITLTVVTTSCTKIFTKKRKETNVFIDRRVDSIREVIGNIKMIKFYSWEMPFFHILKLIRRDELAIQLRIQFLKSIINGIVLSIPIFASMVAFLTMYSLGGALRAADVFSSISLFNVMRQPLMLLPTALNFSADAYVALQRLAEFLESDDQEEYLEYGKLGDVAMRVEGGGFVWGEESAPQDGSVCEPPELLSVDKRSGSDSASASAPVFAGLTNINLEVRRGELVVVTGLIGSGKSSLLQAITGNMDKTSGAVTLNLDPANPSSGQLIFCSYPWVQNATIKDNITFGLPLIASKYEAVVAACSLVADFEILEYGDMTEVGERGITLSGGQKARINLARAIYASDFRYKGGQSGLGHDIILLDDVLSAVDARVGRHIMDECINGVIKDKTRILATHQLSLIGSADRIVFLNGDGSIDVGTYTELAGRNSAFVSLMHYSTELNEEEGPEEAEETEKVEEVERVATDKLEHDHEDLTASPAPKFAEARQSGSIPFKVYRAYFREGSGVFGFIAVPLLVLCCSLFVFCQFFQSVWLSFWIEKKFKWMSNSTYIGLYITFCFSAFIFFCAAFSMMTYINNKASVMLFNQAARKVLQTPMAFMDTTPTGRVLNRFTKDVDTIDYDNPDMLRLLLNSSSFIFGVFIMCIIYLPWFALAVPPILFVYFSIAGYYQPQAFDVKRLESVSRSHTYGHFNETLNGLTTVKSFRGEARFMHRHEQLLEQVNSAALTSIATQRWLSVRLDLIAAVTSFLINMLCISGVFSINAASAGLLIAYIMQIANLLSLMIRSVTQVQTNMNSVERLCEYAYDLPQEAAFEIPETKPPATWPTHGAMCFENVSMAYRPGLPLVLKNFSVSIKPGEKVGICGRTGAGKSSIMMALFRLTELHSGTISLDGIDISTIGLHDLRSKLSIIPQDPVLFRGTIRQNLDPFSECEDWQLWDALKRSWLVEARAETKLHAGEKREEHSHDSPASDHKFHLDQTVSDDGSNFSLGERQLLALARALVRNSKVLILDEATSSVDYETDAKIQSTIVDEFGHCTILCIAHRLKTILNYDRIIVLDKGEVMEFDTPLNLFQAGGSIFRQMCDKSGIVANDFVFSKKQ</sequence>
<gene>
    <name evidence="13" type="ORF">BABINDRAFT_162228</name>
</gene>
<dbReference type="InterPro" id="IPR036640">
    <property type="entry name" value="ABC1_TM_sf"/>
</dbReference>
<dbReference type="PANTHER" id="PTHR24223">
    <property type="entry name" value="ATP-BINDING CASSETTE SUB-FAMILY C"/>
    <property type="match status" value="1"/>
</dbReference>
<evidence type="ECO:0000256" key="9">
    <source>
        <dbReference type="SAM" id="MobiDB-lite"/>
    </source>
</evidence>
<feature type="transmembrane region" description="Helical" evidence="10">
    <location>
        <begin position="929"/>
        <end position="962"/>
    </location>
</feature>
<evidence type="ECO:0000256" key="3">
    <source>
        <dbReference type="ARBA" id="ARBA00022448"/>
    </source>
</evidence>
<keyword evidence="7 10" id="KW-1133">Transmembrane helix</keyword>
<accession>A0A1E3QNA2</accession>
<dbReference type="SUPFAM" id="SSF52540">
    <property type="entry name" value="P-loop containing nucleoside triphosphate hydrolases"/>
    <property type="match status" value="2"/>
</dbReference>
<dbReference type="Pfam" id="PF00664">
    <property type="entry name" value="ABC_membrane"/>
    <property type="match status" value="2"/>
</dbReference>
<dbReference type="InterPro" id="IPR017871">
    <property type="entry name" value="ABC_transporter-like_CS"/>
</dbReference>
<feature type="domain" description="ABC transporter" evidence="11">
    <location>
        <begin position="484"/>
        <end position="732"/>
    </location>
</feature>
<dbReference type="Gene3D" id="1.20.1560.10">
    <property type="entry name" value="ABC transporter type 1, transmembrane domain"/>
    <property type="match status" value="2"/>
</dbReference>
<dbReference type="Pfam" id="PF00005">
    <property type="entry name" value="ABC_tran"/>
    <property type="match status" value="2"/>
</dbReference>
<evidence type="ECO:0000256" key="6">
    <source>
        <dbReference type="ARBA" id="ARBA00022840"/>
    </source>
</evidence>
<evidence type="ECO:0000313" key="14">
    <source>
        <dbReference type="Proteomes" id="UP000094336"/>
    </source>
</evidence>
<dbReference type="InterPro" id="IPR003439">
    <property type="entry name" value="ABC_transporter-like_ATP-bd"/>
</dbReference>
<dbReference type="Gene3D" id="3.40.50.300">
    <property type="entry name" value="P-loop containing nucleotide triphosphate hydrolases"/>
    <property type="match status" value="2"/>
</dbReference>
<evidence type="ECO:0000256" key="2">
    <source>
        <dbReference type="ARBA" id="ARBA00009726"/>
    </source>
</evidence>
<dbReference type="InterPro" id="IPR027417">
    <property type="entry name" value="P-loop_NTPase"/>
</dbReference>
<dbReference type="CDD" id="cd03250">
    <property type="entry name" value="ABCC_MRP_domain1"/>
    <property type="match status" value="1"/>
</dbReference>
<evidence type="ECO:0000256" key="8">
    <source>
        <dbReference type="ARBA" id="ARBA00023136"/>
    </source>
</evidence>
<comment type="similarity">
    <text evidence="2">Belongs to the ABC transporter superfamily. ABCC family. Conjugate transporter (TC 3.A.1.208) subfamily.</text>
</comment>
<keyword evidence="6" id="KW-0067">ATP-binding</keyword>
<dbReference type="GO" id="GO:0005886">
    <property type="term" value="C:plasma membrane"/>
    <property type="evidence" value="ECO:0007669"/>
    <property type="project" value="TreeGrafter"/>
</dbReference>
<feature type="region of interest" description="Disordered" evidence="9">
    <location>
        <begin position="1248"/>
        <end position="1268"/>
    </location>
</feature>
<evidence type="ECO:0000256" key="7">
    <source>
        <dbReference type="ARBA" id="ARBA00022989"/>
    </source>
</evidence>
<feature type="domain" description="ABC transmembrane type-1" evidence="12">
    <location>
        <begin position="143"/>
        <end position="429"/>
    </location>
</feature>
<feature type="transmembrane region" description="Helical" evidence="10">
    <location>
        <begin position="801"/>
        <end position="823"/>
    </location>
</feature>
<dbReference type="GeneID" id="30147087"/>